<protein>
    <submittedName>
        <fullName evidence="2">MBL fold metallo-hydrolase</fullName>
    </submittedName>
</protein>
<dbReference type="InterPro" id="IPR036866">
    <property type="entry name" value="RibonucZ/Hydroxyglut_hydro"/>
</dbReference>
<dbReference type="SUPFAM" id="SSF56281">
    <property type="entry name" value="Metallo-hydrolase/oxidoreductase"/>
    <property type="match status" value="1"/>
</dbReference>
<dbReference type="PANTHER" id="PTHR46018">
    <property type="entry name" value="ZINC PHOSPHODIESTERASE ELAC PROTEIN 1"/>
    <property type="match status" value="1"/>
</dbReference>
<dbReference type="SMART" id="SM00849">
    <property type="entry name" value="Lactamase_B"/>
    <property type="match status" value="1"/>
</dbReference>
<accession>A0ABN6EV29</accession>
<name>A0ABN6EV29_9BACT</name>
<organism evidence="2 3">
    <name type="scientific">Pseudodesulfovibrio sediminis</name>
    <dbReference type="NCBI Taxonomy" id="2810563"/>
    <lineage>
        <taxon>Bacteria</taxon>
        <taxon>Pseudomonadati</taxon>
        <taxon>Thermodesulfobacteriota</taxon>
        <taxon>Desulfovibrionia</taxon>
        <taxon>Desulfovibrionales</taxon>
        <taxon>Desulfovibrionaceae</taxon>
    </lineage>
</organism>
<dbReference type="Proteomes" id="UP001053296">
    <property type="component" value="Chromosome"/>
</dbReference>
<dbReference type="CDD" id="cd16272">
    <property type="entry name" value="RNaseZ_MBL-fold"/>
    <property type="match status" value="1"/>
</dbReference>
<evidence type="ECO:0000313" key="2">
    <source>
        <dbReference type="EMBL" id="BCS89327.1"/>
    </source>
</evidence>
<dbReference type="Pfam" id="PF23023">
    <property type="entry name" value="Anti-Pycsar_Apyc1"/>
    <property type="match status" value="1"/>
</dbReference>
<dbReference type="RefSeq" id="WP_229591304.1">
    <property type="nucleotide sequence ID" value="NZ_AP024485.1"/>
</dbReference>
<sequence length="250" mass="27061">MIVSFAGVGEAFDETLPNTSVLVESGSSSILLDCGFSASCGFWGLAKNPLDLDAVYISHFHGDHYFGLPSLIVRSVEEGRRKRLTILGPSGIESRVNRLLELAYSNVRTKAKFELFFIECDPDEDIKHSGFRFRFAMSSHSMPSLGVRLDAGGKSLFYSGDGAPTFATAELARGCDMLIMESYILDADAPGHGSVDSSLELARQTGAGICALVHVQRIVRRTQKGRIMAKLNGVDGFKAVLPESGDSFDL</sequence>
<proteinExistence type="predicted"/>
<evidence type="ECO:0000313" key="3">
    <source>
        <dbReference type="Proteomes" id="UP001053296"/>
    </source>
</evidence>
<keyword evidence="3" id="KW-1185">Reference proteome</keyword>
<evidence type="ECO:0000259" key="1">
    <source>
        <dbReference type="SMART" id="SM00849"/>
    </source>
</evidence>
<dbReference type="Gene3D" id="3.60.15.10">
    <property type="entry name" value="Ribonuclease Z/Hydroxyacylglutathione hydrolase-like"/>
    <property type="match status" value="1"/>
</dbReference>
<dbReference type="PANTHER" id="PTHR46018:SF2">
    <property type="entry name" value="ZINC PHOSPHODIESTERASE ELAC PROTEIN 1"/>
    <property type="match status" value="1"/>
</dbReference>
<gene>
    <name evidence="2" type="ORF">PSDVSF_25690</name>
</gene>
<reference evidence="2" key="1">
    <citation type="journal article" date="2022" name="Arch. Microbiol.">
        <title>Pseudodesulfovibrio sediminis sp. nov., a mesophilic and neutrophilic sulfate-reducing bacterium isolated from sediment of a brackish lake.</title>
        <authorList>
            <person name="Takahashi A."/>
            <person name="Kojima H."/>
            <person name="Watanabe M."/>
            <person name="Fukui M."/>
        </authorList>
    </citation>
    <scope>NUCLEOTIDE SEQUENCE</scope>
    <source>
        <strain evidence="2">SF6</strain>
    </source>
</reference>
<dbReference type="EMBL" id="AP024485">
    <property type="protein sequence ID" value="BCS89327.1"/>
    <property type="molecule type" value="Genomic_DNA"/>
</dbReference>
<feature type="domain" description="Metallo-beta-lactamase" evidence="1">
    <location>
        <begin position="17"/>
        <end position="192"/>
    </location>
</feature>
<dbReference type="InterPro" id="IPR001279">
    <property type="entry name" value="Metallo-B-lactamas"/>
</dbReference>